<evidence type="ECO:0000313" key="1">
    <source>
        <dbReference type="EMBL" id="KAI1850170.1"/>
    </source>
</evidence>
<name>A0A9P9W8I1_9PEZI</name>
<evidence type="ECO:0000313" key="2">
    <source>
        <dbReference type="Proteomes" id="UP000829685"/>
    </source>
</evidence>
<protein>
    <submittedName>
        <fullName evidence="1">Uncharacterized protein</fullName>
    </submittedName>
</protein>
<comment type="caution">
    <text evidence="1">The sequence shown here is derived from an EMBL/GenBank/DDBJ whole genome shotgun (WGS) entry which is preliminary data.</text>
</comment>
<sequence>MAEGEAAWHGSYVDKRRCNHAHTRGHLMQKVYGKNHVAVREVKKIIRRVAGSITMSIREKIHQAAPRSRELRRIIQETSDAPDALRHQENRIAELSKSISRLHRDREWLDQKREAALKQHNAYTGNPARRFAFWMSGQHFKGRQEQEQRDYLDILQQQQEAKRTEQQLEARYNKATTIRTELESIAVRHHEAKKELEFLYGSVFKGPTPEFPQEDAFEKSAEQSLQSYYDAILQVERVQRVITILTEARKDVTDAAGGQLEFKLGRLENAIHKLKSAQALLNQVSGIPPVMLTVIALPAVPIQGSLTEDLDCGSAVSRMRANEETRAWETKVKSRLLAMERNFVLVKVAFVEAKMTLDGKARELRHANDQLQDIRAEIFERVASERAPDPIPQEIEAPPGC</sequence>
<dbReference type="OrthoDB" id="2562743at2759"/>
<keyword evidence="2" id="KW-1185">Reference proteome</keyword>
<dbReference type="AlphaFoldDB" id="A0A9P9W8I1"/>
<accession>A0A9P9W8I1</accession>
<reference evidence="1" key="1">
    <citation type="submission" date="2021-03" db="EMBL/GenBank/DDBJ databases">
        <title>Revisited historic fungal species revealed as producer of novel bioactive compounds through whole genome sequencing and comparative genomics.</title>
        <authorList>
            <person name="Vignolle G.A."/>
            <person name="Hochenegger N."/>
            <person name="Mach R.L."/>
            <person name="Mach-Aigner A.R."/>
            <person name="Javad Rahimi M."/>
            <person name="Salim K.A."/>
            <person name="Chan C.M."/>
            <person name="Lim L.B.L."/>
            <person name="Cai F."/>
            <person name="Druzhinina I.S."/>
            <person name="U'Ren J.M."/>
            <person name="Derntl C."/>
        </authorList>
    </citation>
    <scope>NUCLEOTIDE SEQUENCE</scope>
    <source>
        <strain evidence="1">TUCIM 5799</strain>
    </source>
</reference>
<dbReference type="PANTHER" id="PTHR21974:SF2">
    <property type="entry name" value="RE15880P"/>
    <property type="match status" value="1"/>
</dbReference>
<proteinExistence type="predicted"/>
<dbReference type="PANTHER" id="PTHR21974">
    <property type="entry name" value="RE15880P"/>
    <property type="match status" value="1"/>
</dbReference>
<dbReference type="EMBL" id="JAFIMR010000071">
    <property type="protein sequence ID" value="KAI1850170.1"/>
    <property type="molecule type" value="Genomic_DNA"/>
</dbReference>
<dbReference type="Proteomes" id="UP000829685">
    <property type="component" value="Unassembled WGS sequence"/>
</dbReference>
<organism evidence="1 2">
    <name type="scientific">Neoarthrinium moseri</name>
    <dbReference type="NCBI Taxonomy" id="1658444"/>
    <lineage>
        <taxon>Eukaryota</taxon>
        <taxon>Fungi</taxon>
        <taxon>Dikarya</taxon>
        <taxon>Ascomycota</taxon>
        <taxon>Pezizomycotina</taxon>
        <taxon>Sordariomycetes</taxon>
        <taxon>Xylariomycetidae</taxon>
        <taxon>Amphisphaeriales</taxon>
        <taxon>Apiosporaceae</taxon>
        <taxon>Neoarthrinium</taxon>
    </lineage>
</organism>
<gene>
    <name evidence="1" type="ORF">JX265_013449</name>
</gene>